<dbReference type="GO" id="GO:0016020">
    <property type="term" value="C:membrane"/>
    <property type="evidence" value="ECO:0007669"/>
    <property type="project" value="TreeGrafter"/>
</dbReference>
<dbReference type="GO" id="GO:0006892">
    <property type="term" value="P:post-Golgi vesicle-mediated transport"/>
    <property type="evidence" value="ECO:0007669"/>
    <property type="project" value="TreeGrafter"/>
</dbReference>
<protein>
    <submittedName>
        <fullName evidence="5">Mss4-like protein</fullName>
    </submittedName>
</protein>
<dbReference type="PANTHER" id="PTHR13276:SF0">
    <property type="entry name" value="GUANINE NUCLEOTIDE EXCHANGE FACTOR MSS4"/>
    <property type="match status" value="1"/>
</dbReference>
<dbReference type="GO" id="GO:0007264">
    <property type="term" value="P:small GTPase-mediated signal transduction"/>
    <property type="evidence" value="ECO:0007669"/>
    <property type="project" value="InterPro"/>
</dbReference>
<reference evidence="5" key="1">
    <citation type="submission" date="2023-02" db="EMBL/GenBank/DDBJ databases">
        <title>Identification and recombinant expression of a fungal hydrolase from Papiliotrema laurentii that hydrolyzes apple cutin and clears colloidal polyester polyurethane.</title>
        <authorList>
            <consortium name="DOE Joint Genome Institute"/>
            <person name="Roman V.A."/>
            <person name="Bojanowski C."/>
            <person name="Crable B.R."/>
            <person name="Wagner D.N."/>
            <person name="Hung C.S."/>
            <person name="Nadeau L.J."/>
            <person name="Schratz L."/>
            <person name="Haridas S."/>
            <person name="Pangilinan J."/>
            <person name="Lipzen A."/>
            <person name="Na H."/>
            <person name="Yan M."/>
            <person name="Ng V."/>
            <person name="Grigoriev I.V."/>
            <person name="Spatafora J.W."/>
            <person name="Barlow D."/>
            <person name="Biffinger J."/>
            <person name="Kelley-Loughnane N."/>
            <person name="Varaljay V.A."/>
            <person name="Crookes-Goodson W.J."/>
        </authorList>
    </citation>
    <scope>NUCLEOTIDE SEQUENCE</scope>
    <source>
        <strain evidence="5">5307AH</strain>
    </source>
</reference>
<evidence type="ECO:0000256" key="2">
    <source>
        <dbReference type="ARBA" id="ARBA00022658"/>
    </source>
</evidence>
<dbReference type="InterPro" id="IPR011057">
    <property type="entry name" value="Mss4-like_sf"/>
</dbReference>
<dbReference type="InterPro" id="IPR011323">
    <property type="entry name" value="Mss4/transl-control_tumour"/>
</dbReference>
<dbReference type="SUPFAM" id="SSF51316">
    <property type="entry name" value="Mss4-like"/>
    <property type="match status" value="1"/>
</dbReference>
<feature type="compositionally biased region" description="Low complexity" evidence="4">
    <location>
        <begin position="7"/>
        <end position="22"/>
    </location>
</feature>
<dbReference type="PROSITE" id="PS51796">
    <property type="entry name" value="MSS4"/>
    <property type="match status" value="1"/>
</dbReference>
<name>A0AAD9CVD9_PAPLA</name>
<dbReference type="InterPro" id="IPR007515">
    <property type="entry name" value="Mss4"/>
</dbReference>
<dbReference type="Proteomes" id="UP001182556">
    <property type="component" value="Unassembled WGS sequence"/>
</dbReference>
<evidence type="ECO:0000256" key="1">
    <source>
        <dbReference type="ARBA" id="ARBA00022448"/>
    </source>
</evidence>
<comment type="caution">
    <text evidence="5">The sequence shown here is derived from an EMBL/GenBank/DDBJ whole genome shotgun (WGS) entry which is preliminary data.</text>
</comment>
<keyword evidence="1" id="KW-0813">Transport</keyword>
<evidence type="ECO:0000313" key="6">
    <source>
        <dbReference type="Proteomes" id="UP001182556"/>
    </source>
</evidence>
<dbReference type="AlphaFoldDB" id="A0AAD9CVD9"/>
<keyword evidence="6" id="KW-1185">Reference proteome</keyword>
<proteinExistence type="predicted"/>
<sequence>MSNNQPSQADIIAALQAQSSSSRKNKPETTPYAAHAHPFSALTTQQDNAKNSRRLYCPREGCGSLILLAETAQWIPAAGDLIPTVSGSPFTPTPPHPISNPPNSTVDGQAAYWHITGGPMAFENVGYSRPSDKSLPPSAPGMGSGKKVKWLICADCDLGPIGWSFEGGSESWLDVGRVRYGP</sequence>
<dbReference type="Pfam" id="PF04421">
    <property type="entry name" value="Mss4"/>
    <property type="match status" value="1"/>
</dbReference>
<dbReference type="GO" id="GO:0005085">
    <property type="term" value="F:guanyl-nucleotide exchange factor activity"/>
    <property type="evidence" value="ECO:0007669"/>
    <property type="project" value="UniProtKB-KW"/>
</dbReference>
<feature type="region of interest" description="Disordered" evidence="4">
    <location>
        <begin position="1"/>
        <end position="37"/>
    </location>
</feature>
<accession>A0AAD9CVD9</accession>
<keyword evidence="3" id="KW-0653">Protein transport</keyword>
<dbReference type="Gene3D" id="2.170.150.10">
    <property type="entry name" value="Metal Binding Protein, Guanine Nucleotide Exchange Factor, Chain A"/>
    <property type="match status" value="1"/>
</dbReference>
<dbReference type="GO" id="GO:0005829">
    <property type="term" value="C:cytosol"/>
    <property type="evidence" value="ECO:0007669"/>
    <property type="project" value="TreeGrafter"/>
</dbReference>
<dbReference type="GO" id="GO:0015031">
    <property type="term" value="P:protein transport"/>
    <property type="evidence" value="ECO:0007669"/>
    <property type="project" value="UniProtKB-KW"/>
</dbReference>
<evidence type="ECO:0000256" key="3">
    <source>
        <dbReference type="ARBA" id="ARBA00022927"/>
    </source>
</evidence>
<keyword evidence="2" id="KW-0344">Guanine-nucleotide releasing factor</keyword>
<evidence type="ECO:0000313" key="5">
    <source>
        <dbReference type="EMBL" id="KAK1921225.1"/>
    </source>
</evidence>
<dbReference type="PANTHER" id="PTHR13276">
    <property type="entry name" value="GUANINE NUCLEOTIDE EXCHANGE FACTOR MSS4"/>
    <property type="match status" value="1"/>
</dbReference>
<evidence type="ECO:0000256" key="4">
    <source>
        <dbReference type="SAM" id="MobiDB-lite"/>
    </source>
</evidence>
<organism evidence="5 6">
    <name type="scientific">Papiliotrema laurentii</name>
    <name type="common">Cryptococcus laurentii</name>
    <dbReference type="NCBI Taxonomy" id="5418"/>
    <lineage>
        <taxon>Eukaryota</taxon>
        <taxon>Fungi</taxon>
        <taxon>Dikarya</taxon>
        <taxon>Basidiomycota</taxon>
        <taxon>Agaricomycotina</taxon>
        <taxon>Tremellomycetes</taxon>
        <taxon>Tremellales</taxon>
        <taxon>Rhynchogastremaceae</taxon>
        <taxon>Papiliotrema</taxon>
    </lineage>
</organism>
<dbReference type="EMBL" id="JAODAN010000011">
    <property type="protein sequence ID" value="KAK1921225.1"/>
    <property type="molecule type" value="Genomic_DNA"/>
</dbReference>
<gene>
    <name evidence="5" type="ORF">DB88DRAFT_500074</name>
</gene>
<dbReference type="GO" id="GO:0008270">
    <property type="term" value="F:zinc ion binding"/>
    <property type="evidence" value="ECO:0007669"/>
    <property type="project" value="TreeGrafter"/>
</dbReference>